<gene>
    <name evidence="5" type="ORF">GKS16_09685</name>
</gene>
<evidence type="ECO:0000313" key="5">
    <source>
        <dbReference type="EMBL" id="MTD02536.1"/>
    </source>
</evidence>
<dbReference type="InterPro" id="IPR004381">
    <property type="entry name" value="Glycerate_kinase"/>
</dbReference>
<dbReference type="EMBL" id="WLXI01000064">
    <property type="protein sequence ID" value="MTD02536.1"/>
    <property type="molecule type" value="Genomic_DNA"/>
</dbReference>
<sequence>MRIIVAIDSFKGSASSKELNEACREAILEVLPEAEVSLFPIADGGEGSLEALSQALSVEKISLPTRDLLGRPIQASYIIVERSAFIESASVVGLDFIEPSSETFNKASSFGLGELIRDAIEKGCRDIYLSLGGTGSSDGGFGLLESLGFDFDSLEFKSEIDWGQITITGLADVTNPYYGEKGFAKVFGPQKGGTAKQIEAKDEEACAFARRMKEERGIDLQEFTGSGAAGGLGAAILIMGGQLKPGFETIAEWIGLEKALENADLIFTGEGKLDAQSQGGKVPVAISQMGKRFSVPTIALCGSVEDNQSLEDHFLATFSIQRSFLSLEEALDKEVTLTNLKHTVRSIIKSRFQ</sequence>
<dbReference type="PIRSF" id="PIRSF006078">
    <property type="entry name" value="GlxK"/>
    <property type="match status" value="1"/>
</dbReference>
<dbReference type="Proteomes" id="UP000483839">
    <property type="component" value="Unassembled WGS sequence"/>
</dbReference>
<evidence type="ECO:0000256" key="1">
    <source>
        <dbReference type="ARBA" id="ARBA00006284"/>
    </source>
</evidence>
<dbReference type="Gene3D" id="3.40.50.10350">
    <property type="entry name" value="Glycerate kinase, domain 1"/>
    <property type="match status" value="1"/>
</dbReference>
<protein>
    <submittedName>
        <fullName evidence="5">Glycerate kinase</fullName>
    </submittedName>
</protein>
<dbReference type="Gene3D" id="3.90.1510.10">
    <property type="entry name" value="Glycerate kinase, domain 2"/>
    <property type="match status" value="1"/>
</dbReference>
<dbReference type="GO" id="GO:0031388">
    <property type="term" value="P:organic acid phosphorylation"/>
    <property type="evidence" value="ECO:0007669"/>
    <property type="project" value="UniProtKB-UniRule"/>
</dbReference>
<comment type="caution">
    <text evidence="5">The sequence shown here is derived from an EMBL/GenBank/DDBJ whole genome shotgun (WGS) entry which is preliminary data.</text>
</comment>
<dbReference type="SUPFAM" id="SSF110738">
    <property type="entry name" value="Glycerate kinase I"/>
    <property type="match status" value="1"/>
</dbReference>
<name>A0A6L6GCY1_STRUB</name>
<evidence type="ECO:0000256" key="4">
    <source>
        <dbReference type="PIRNR" id="PIRNR006078"/>
    </source>
</evidence>
<keyword evidence="2 4" id="KW-0808">Transferase</keyword>
<accession>A0A6L6GCY1</accession>
<comment type="similarity">
    <text evidence="1 4">Belongs to the glycerate kinase type-1 family.</text>
</comment>
<dbReference type="InterPro" id="IPR036129">
    <property type="entry name" value="Glycerate_kinase_sf"/>
</dbReference>
<dbReference type="RefSeq" id="WP_154617761.1">
    <property type="nucleotide sequence ID" value="NZ_JADFAY010000003.1"/>
</dbReference>
<evidence type="ECO:0000313" key="6">
    <source>
        <dbReference type="Proteomes" id="UP000483839"/>
    </source>
</evidence>
<dbReference type="PANTHER" id="PTHR21599:SF0">
    <property type="entry name" value="GLYCERATE KINASE"/>
    <property type="match status" value="1"/>
</dbReference>
<dbReference type="GO" id="GO:0008887">
    <property type="term" value="F:glycerate kinase activity"/>
    <property type="evidence" value="ECO:0007669"/>
    <property type="project" value="UniProtKB-UniRule"/>
</dbReference>
<dbReference type="PANTHER" id="PTHR21599">
    <property type="entry name" value="GLYCERATE KINASE"/>
    <property type="match status" value="1"/>
</dbReference>
<organism evidence="5 6">
    <name type="scientific">Streptococcus uberis</name>
    <dbReference type="NCBI Taxonomy" id="1349"/>
    <lineage>
        <taxon>Bacteria</taxon>
        <taxon>Bacillati</taxon>
        <taxon>Bacillota</taxon>
        <taxon>Bacilli</taxon>
        <taxon>Lactobacillales</taxon>
        <taxon>Streptococcaceae</taxon>
        <taxon>Streptococcus</taxon>
    </lineage>
</organism>
<proteinExistence type="inferred from homology"/>
<dbReference type="InterPro" id="IPR018197">
    <property type="entry name" value="Glycerate_kinase_RE-like"/>
</dbReference>
<dbReference type="InterPro" id="IPR018193">
    <property type="entry name" value="Glyc_kinase_flavodox-like_fold"/>
</dbReference>
<evidence type="ECO:0000256" key="2">
    <source>
        <dbReference type="ARBA" id="ARBA00022679"/>
    </source>
</evidence>
<keyword evidence="3 4" id="KW-0418">Kinase</keyword>
<dbReference type="AlphaFoldDB" id="A0A6L6GCY1"/>
<reference evidence="5 6" key="1">
    <citation type="submission" date="2019-11" db="EMBL/GenBank/DDBJ databases">
        <title>Streptococcus uberis isolated from clinical mastitis cases on a southeastern Queensland dairy.</title>
        <authorList>
            <person name="Workentine M.L."/>
            <person name="Price R."/>
            <person name="Olchowy T."/>
        </authorList>
    </citation>
    <scope>NUCLEOTIDE SEQUENCE [LARGE SCALE GENOMIC DNA]</scope>
    <source>
        <strain evidence="5 6">OLC4459-A17</strain>
    </source>
</reference>
<dbReference type="Pfam" id="PF02595">
    <property type="entry name" value="Gly_kinase"/>
    <property type="match status" value="1"/>
</dbReference>
<evidence type="ECO:0000256" key="3">
    <source>
        <dbReference type="ARBA" id="ARBA00022777"/>
    </source>
</evidence>